<dbReference type="EMBL" id="JXYS01000026">
    <property type="protein sequence ID" value="KJF17984.1"/>
    <property type="molecule type" value="Genomic_DNA"/>
</dbReference>
<dbReference type="AlphaFoldDB" id="A0A0D8HJF6"/>
<organism evidence="2 3">
    <name type="scientific">Acidithrix ferrooxidans</name>
    <dbReference type="NCBI Taxonomy" id="1280514"/>
    <lineage>
        <taxon>Bacteria</taxon>
        <taxon>Bacillati</taxon>
        <taxon>Actinomycetota</taxon>
        <taxon>Acidimicrobiia</taxon>
        <taxon>Acidimicrobiales</taxon>
        <taxon>Acidimicrobiaceae</taxon>
        <taxon>Acidithrix</taxon>
    </lineage>
</organism>
<evidence type="ECO:0000313" key="2">
    <source>
        <dbReference type="EMBL" id="KJF17984.1"/>
    </source>
</evidence>
<dbReference type="GO" id="GO:0005992">
    <property type="term" value="P:trehalose biosynthetic process"/>
    <property type="evidence" value="ECO:0007669"/>
    <property type="project" value="InterPro"/>
</dbReference>
<evidence type="ECO:0000313" key="3">
    <source>
        <dbReference type="Proteomes" id="UP000032360"/>
    </source>
</evidence>
<dbReference type="PATRIC" id="fig|1280514.3.peg.1423"/>
<keyword evidence="3" id="KW-1185">Reference proteome</keyword>
<comment type="caution">
    <text evidence="2">The sequence shown here is derived from an EMBL/GenBank/DDBJ whole genome shotgun (WGS) entry which is preliminary data.</text>
</comment>
<dbReference type="PANTHER" id="PTHR10788:SF106">
    <property type="entry name" value="BCDNA.GH08860"/>
    <property type="match status" value="1"/>
</dbReference>
<dbReference type="EC" id="2.4.1.-" evidence="2"/>
<comment type="similarity">
    <text evidence="1">Belongs to the glycosyltransferase 20 family.</text>
</comment>
<dbReference type="Gene3D" id="3.40.50.2000">
    <property type="entry name" value="Glycogen Phosphorylase B"/>
    <property type="match status" value="2"/>
</dbReference>
<keyword evidence="2" id="KW-0808">Transferase</keyword>
<dbReference type="GO" id="GO:0003825">
    <property type="term" value="F:alpha,alpha-trehalose-phosphate synthase (UDP-forming) activity"/>
    <property type="evidence" value="ECO:0007669"/>
    <property type="project" value="TreeGrafter"/>
</dbReference>
<reference evidence="2 3" key="1">
    <citation type="submission" date="2015-01" db="EMBL/GenBank/DDBJ databases">
        <title>Draft genome of the acidophilic iron oxidizer Acidithrix ferrooxidans strain Py-F3.</title>
        <authorList>
            <person name="Poehlein A."/>
            <person name="Eisen S."/>
            <person name="Schloemann M."/>
            <person name="Johnson B.D."/>
            <person name="Daniel R."/>
            <person name="Muehling M."/>
        </authorList>
    </citation>
    <scope>NUCLEOTIDE SEQUENCE [LARGE SCALE GENOMIC DNA]</scope>
    <source>
        <strain evidence="2 3">Py-F3</strain>
    </source>
</reference>
<protein>
    <submittedName>
        <fullName evidence="2">Trehalose-phosphate synthase</fullName>
        <ecNumber evidence="2">2.4.1.-</ecNumber>
    </submittedName>
</protein>
<dbReference type="Pfam" id="PF00982">
    <property type="entry name" value="Glyco_transf_20"/>
    <property type="match status" value="1"/>
</dbReference>
<dbReference type="SUPFAM" id="SSF53756">
    <property type="entry name" value="UDP-Glycosyltransferase/glycogen phosphorylase"/>
    <property type="match status" value="1"/>
</dbReference>
<dbReference type="InterPro" id="IPR001830">
    <property type="entry name" value="Glyco_trans_20"/>
</dbReference>
<dbReference type="OrthoDB" id="9761633at2"/>
<evidence type="ECO:0000256" key="1">
    <source>
        <dbReference type="ARBA" id="ARBA00008799"/>
    </source>
</evidence>
<dbReference type="PANTHER" id="PTHR10788">
    <property type="entry name" value="TREHALOSE-6-PHOSPHATE SYNTHASE"/>
    <property type="match status" value="1"/>
</dbReference>
<dbReference type="STRING" id="1280514.AXFE_10810"/>
<proteinExistence type="inferred from homology"/>
<accession>A0A0D8HJF6</accession>
<keyword evidence="2" id="KW-0328">Glycosyltransferase</keyword>
<name>A0A0D8HJF6_9ACTN</name>
<sequence length="466" mass="51840">MDPLVIVSNRGPASAKVTPSGDVILSRGGGGLVSALSPLAQDGAIKWCFPISSQAELDAQSHGLFGRFMQGLEPIEVAPDVYDAAYNDISNKVLWYLTHGMFQTSRNPSFDSVFYLSWKKYLEYSSEIAKSVAEIAPKGARIILQDYHMFMVAHFLAPLRPDSSLAMFLHTPFSSPSELDVLPNEIAKQILESLSNLDHLGFHAAKWQQNYLDCVSSFGANRAKHSWVNPLGTDAIDIVNLGNTPQVEEAADKLGALANGRRIIARIDRMEPSKNILRGIDSIVEMYKFYPYLLATTVHFANCYPSREAIPDYGEYAREVHEKVESANKYLRELARPLKIELESDPIVLFSEDNFALSLAILRSYDVLLVNPIRDGLNLVASEGTILNEHDGVLVLSKNAGVAEIVSEIIPLVNPFDIKETALAISQSLALNKEQRKSHNSHLKTRFLEFNPQLWLSNQINWFNAP</sequence>
<gene>
    <name evidence="2" type="primary">otsA</name>
    <name evidence="2" type="ORF">AXFE_10810</name>
</gene>
<dbReference type="Proteomes" id="UP000032360">
    <property type="component" value="Unassembled WGS sequence"/>
</dbReference>
<dbReference type="RefSeq" id="WP_052604857.1">
    <property type="nucleotide sequence ID" value="NZ_JXYS01000026.1"/>
</dbReference>